<dbReference type="InterPro" id="IPR024134">
    <property type="entry name" value="SOD_Cu/Zn_/chaperone"/>
</dbReference>
<keyword evidence="5" id="KW-1185">Reference proteome</keyword>
<keyword evidence="3" id="KW-0472">Membrane</keyword>
<dbReference type="GO" id="GO:0005507">
    <property type="term" value="F:copper ion binding"/>
    <property type="evidence" value="ECO:0007669"/>
    <property type="project" value="InterPro"/>
</dbReference>
<dbReference type="GeneID" id="28725654"/>
<dbReference type="SUPFAM" id="SSF49329">
    <property type="entry name" value="Cu,Zn superoxide dismutase-like"/>
    <property type="match status" value="1"/>
</dbReference>
<dbReference type="RefSeq" id="XP_017989304.1">
    <property type="nucleotide sequence ID" value="XM_018133533.1"/>
</dbReference>
<reference evidence="4 5" key="1">
    <citation type="submission" date="2016-01" db="EMBL/GenBank/DDBJ databases">
        <title>Genome sequence of the yeast Holleya sinecauda.</title>
        <authorList>
            <person name="Dietrich F.S."/>
        </authorList>
    </citation>
    <scope>NUCLEOTIDE SEQUENCE [LARGE SCALE GENOMIC DNA]</scope>
    <source>
        <strain evidence="4 5">ATCC 58844</strain>
    </source>
</reference>
<keyword evidence="3" id="KW-0812">Transmembrane</keyword>
<dbReference type="InterPro" id="IPR036423">
    <property type="entry name" value="SOD-like_Cu/Zn_dom_sf"/>
</dbReference>
<feature type="compositionally biased region" description="Acidic residues" evidence="2">
    <location>
        <begin position="246"/>
        <end position="266"/>
    </location>
</feature>
<dbReference type="EMBL" id="CP014247">
    <property type="protein sequence ID" value="AMD22308.1"/>
    <property type="molecule type" value="Genomic_DNA"/>
</dbReference>
<evidence type="ECO:0000313" key="4">
    <source>
        <dbReference type="EMBL" id="AMD22308.1"/>
    </source>
</evidence>
<gene>
    <name evidence="4" type="ORF">AW171_hschr74335</name>
</gene>
<feature type="compositionally biased region" description="Pro residues" evidence="2">
    <location>
        <begin position="306"/>
        <end position="322"/>
    </location>
</feature>
<evidence type="ECO:0000256" key="1">
    <source>
        <dbReference type="ARBA" id="ARBA00023157"/>
    </source>
</evidence>
<proteinExistence type="predicted"/>
<evidence type="ECO:0000313" key="5">
    <source>
        <dbReference type="Proteomes" id="UP000243052"/>
    </source>
</evidence>
<keyword evidence="1" id="KW-1015">Disulfide bond</keyword>
<feature type="compositionally biased region" description="Pro residues" evidence="2">
    <location>
        <begin position="353"/>
        <end position="362"/>
    </location>
</feature>
<dbReference type="STRING" id="45286.A0A120K2Q7"/>
<evidence type="ECO:0000256" key="3">
    <source>
        <dbReference type="SAM" id="Phobius"/>
    </source>
</evidence>
<feature type="region of interest" description="Disordered" evidence="2">
    <location>
        <begin position="194"/>
        <end position="362"/>
    </location>
</feature>
<evidence type="ECO:0000256" key="2">
    <source>
        <dbReference type="SAM" id="MobiDB-lite"/>
    </source>
</evidence>
<sequence length="480" mass="49871">MKTANVITAFAASSAFSANSANAFIANGAGAPMVDDNPKQACYVAEFPQGGSDKIAGYITFTSYEGIAKVSVELASIINPEDGFSYHIHEKGLDSNDECACYTTGEELNPYNGIATCNDVQDKSLCKVGDLSGKYGAINSNLYQAKYLDPYLGLYASSPSYIGERSIAIHKSDGTRIACADIIPCSERKATIPDCSAPKYESPKEAPCPEEDTPVTEKPKPTTTPCPEPEGTESPSVPEAPAVTEGPEEIPEEAPEEQEGPEESPEEPQGPGTPFAPEPEVPESETPESPEAPSAPESEPEADVPEPVPSILPASTSPPEPVELPQETPEPSIAPVVAPPYLEGPEDEFPQPVVAPEPTPAPGVPAIPDFLPEPPAAPAPAPTVPATDAIVSEAPESTVTFAPEFSEINEATSMEESDGPLVTGRPISISSGSYNSTAGISATASGRKTVEVSQSVNGGAYVANGLTIGGILIFILSLMA</sequence>
<dbReference type="PANTHER" id="PTHR10003">
    <property type="entry name" value="SUPEROXIDE DISMUTASE CU-ZN -RELATED"/>
    <property type="match status" value="1"/>
</dbReference>
<feature type="transmembrane region" description="Helical" evidence="3">
    <location>
        <begin position="458"/>
        <end position="479"/>
    </location>
</feature>
<organism evidence="4 5">
    <name type="scientific">Eremothecium sinecaudum</name>
    <dbReference type="NCBI Taxonomy" id="45286"/>
    <lineage>
        <taxon>Eukaryota</taxon>
        <taxon>Fungi</taxon>
        <taxon>Dikarya</taxon>
        <taxon>Ascomycota</taxon>
        <taxon>Saccharomycotina</taxon>
        <taxon>Saccharomycetes</taxon>
        <taxon>Saccharomycetales</taxon>
        <taxon>Saccharomycetaceae</taxon>
        <taxon>Eremothecium</taxon>
    </lineage>
</organism>
<dbReference type="AlphaFoldDB" id="A0A120K2Q7"/>
<keyword evidence="3" id="KW-1133">Transmembrane helix</keyword>
<protein>
    <submittedName>
        <fullName evidence="4">HGL032Cp</fullName>
    </submittedName>
</protein>
<dbReference type="OrthoDB" id="159229at2759"/>
<dbReference type="GO" id="GO:0006801">
    <property type="term" value="P:superoxide metabolic process"/>
    <property type="evidence" value="ECO:0007669"/>
    <property type="project" value="InterPro"/>
</dbReference>
<dbReference type="Gene3D" id="2.60.40.200">
    <property type="entry name" value="Superoxide dismutase, copper/zinc binding domain"/>
    <property type="match status" value="1"/>
</dbReference>
<dbReference type="Proteomes" id="UP000243052">
    <property type="component" value="Chromosome vii"/>
</dbReference>
<name>A0A120K2Q7_9SACH</name>
<accession>A0A120K2Q7</accession>